<evidence type="ECO:0000313" key="2">
    <source>
        <dbReference type="Proteomes" id="UP001058074"/>
    </source>
</evidence>
<dbReference type="Proteomes" id="UP001058074">
    <property type="component" value="Unassembled WGS sequence"/>
</dbReference>
<evidence type="ECO:0000313" key="1">
    <source>
        <dbReference type="EMBL" id="GKX67907.1"/>
    </source>
</evidence>
<comment type="caution">
    <text evidence="1">The sequence shown here is derived from an EMBL/GenBank/DDBJ whole genome shotgun (WGS) entry which is preliminary data.</text>
</comment>
<organism evidence="1 2">
    <name type="scientific">Inconstantimicrobium mannanitabidum</name>
    <dbReference type="NCBI Taxonomy" id="1604901"/>
    <lineage>
        <taxon>Bacteria</taxon>
        <taxon>Bacillati</taxon>
        <taxon>Bacillota</taxon>
        <taxon>Clostridia</taxon>
        <taxon>Eubacteriales</taxon>
        <taxon>Clostridiaceae</taxon>
        <taxon>Inconstantimicrobium</taxon>
    </lineage>
</organism>
<proteinExistence type="predicted"/>
<keyword evidence="2" id="KW-1185">Reference proteome</keyword>
<reference evidence="1" key="1">
    <citation type="journal article" date="2025" name="Int. J. Syst. Evol. Microbiol.">
        <title>Inconstantimicrobium mannanitabidum sp. nov., a novel member of the family Clostridiaceae isolated from anoxic soil under the treatment of reductive soil disinfestation.</title>
        <authorList>
            <person name="Ueki A."/>
            <person name="Tonouchi A."/>
            <person name="Honma S."/>
            <person name="Kaku N."/>
            <person name="Ueki K."/>
        </authorList>
    </citation>
    <scope>NUCLEOTIDE SEQUENCE</scope>
    <source>
        <strain evidence="1">TW13</strain>
    </source>
</reference>
<name>A0ACB5RFP3_9CLOT</name>
<gene>
    <name evidence="1" type="ORF">rsdtw13_31650</name>
</gene>
<accession>A0ACB5RFP3</accession>
<protein>
    <submittedName>
        <fullName evidence="1">Transport permease protein</fullName>
    </submittedName>
</protein>
<dbReference type="EMBL" id="BROD01000001">
    <property type="protein sequence ID" value="GKX67907.1"/>
    <property type="molecule type" value="Genomic_DNA"/>
</dbReference>
<sequence length="248" mass="28288">MNEIRILTHFYVKRTMKDFFLLIYSIIYPMVSILLLGYISSKLFTGDKNITSYTYYTIVTLPFFILNFIITMAYLAKDESINKVSYRFLISPINKRSIIISKVISAFVVVSLYNVFLLVILQFLLNLKLGQGLYKLAALLSFETFMITAIGIFIGISFQDFKRIKTVLMIPLNLMGFLGGAFFPVGSLGVTFEKLSYISPLTWANRAVMQMLYDNNLSLYINVSIVTIVIGAFFTLLSVVTFKKEAFL</sequence>